<evidence type="ECO:0000256" key="7">
    <source>
        <dbReference type="ARBA" id="ARBA00023239"/>
    </source>
</evidence>
<comment type="caution">
    <text evidence="8">Lacks conserved residue(s) required for the propagation of feature annotation.</text>
</comment>
<dbReference type="RefSeq" id="WP_248948604.1">
    <property type="nucleotide sequence ID" value="NZ_JAKILB010000001.1"/>
</dbReference>
<dbReference type="AlphaFoldDB" id="A0A9X1ZK10"/>
<evidence type="ECO:0000256" key="3">
    <source>
        <dbReference type="ARBA" id="ARBA00022723"/>
    </source>
</evidence>
<feature type="binding site" evidence="8">
    <location>
        <position position="27"/>
    </location>
    <ligand>
        <name>substrate</name>
    </ligand>
</feature>
<dbReference type="Proteomes" id="UP001139293">
    <property type="component" value="Unassembled WGS sequence"/>
</dbReference>
<comment type="cofactor">
    <cofactor evidence="8">
        <name>Mg(2+)</name>
        <dbReference type="ChEBI" id="CHEBI:18420"/>
    </cofactor>
</comment>
<dbReference type="PIRSF" id="PIRSF000370">
    <property type="entry name" value="QueE"/>
    <property type="match status" value="1"/>
</dbReference>
<feature type="binding site" evidence="8">
    <location>
        <position position="92"/>
    </location>
    <ligand>
        <name>substrate</name>
    </ligand>
</feature>
<accession>A0A9X1ZK10</accession>
<dbReference type="InterPro" id="IPR027609">
    <property type="entry name" value="rSAM_QueE_proteobac"/>
</dbReference>
<comment type="cofactor">
    <cofactor evidence="8">
        <name>[4Fe-4S] cluster</name>
        <dbReference type="ChEBI" id="CHEBI:49883"/>
    </cofactor>
    <text evidence="8">Binds 1 [4Fe-4S] cluster. The cluster is coordinated with 3 cysteines and an exchangeable S-adenosyl-L-methionine.</text>
</comment>
<feature type="binding site" evidence="8">
    <location>
        <begin position="37"/>
        <end position="39"/>
    </location>
    <ligand>
        <name>S-adenosyl-L-methionine</name>
        <dbReference type="ChEBI" id="CHEBI:59789"/>
    </ligand>
</feature>
<feature type="binding site" evidence="8">
    <location>
        <position position="31"/>
    </location>
    <ligand>
        <name>[4Fe-4S] cluster</name>
        <dbReference type="ChEBI" id="CHEBI:49883"/>
        <note>4Fe-4S-S-AdoMet</note>
    </ligand>
</feature>
<dbReference type="PANTHER" id="PTHR42836">
    <property type="entry name" value="7-CARBOXY-7-DEAZAGUANINE SYNTHASE"/>
    <property type="match status" value="1"/>
</dbReference>
<dbReference type="GO" id="GO:0051539">
    <property type="term" value="F:4 iron, 4 sulfur cluster binding"/>
    <property type="evidence" value="ECO:0007669"/>
    <property type="project" value="UniProtKB-UniRule"/>
</dbReference>
<feature type="binding site" evidence="8">
    <location>
        <position position="38"/>
    </location>
    <ligand>
        <name>[4Fe-4S] cluster</name>
        <dbReference type="ChEBI" id="CHEBI:49883"/>
        <note>4Fe-4S-S-AdoMet</note>
    </ligand>
</feature>
<comment type="pathway">
    <text evidence="8">Purine metabolism; 7-cyano-7-deazaguanine biosynthesis.</text>
</comment>
<dbReference type="PANTHER" id="PTHR42836:SF1">
    <property type="entry name" value="7-CARBOXY-7-DEAZAGUANINE SYNTHASE"/>
    <property type="match status" value="1"/>
</dbReference>
<evidence type="ECO:0000313" key="10">
    <source>
        <dbReference type="EMBL" id="MCL1137451.1"/>
    </source>
</evidence>
<keyword evidence="5 8" id="KW-0408">Iron</keyword>
<feature type="domain" description="Radical SAM core" evidence="9">
    <location>
        <begin position="18"/>
        <end position="222"/>
    </location>
</feature>
<feature type="binding site" evidence="8">
    <location>
        <begin position="12"/>
        <end position="14"/>
    </location>
    <ligand>
        <name>substrate</name>
    </ligand>
</feature>
<reference evidence="10" key="1">
    <citation type="submission" date="2022-01" db="EMBL/GenBank/DDBJ databases">
        <title>Whole genome-based taxonomy of the Shewanellaceae.</title>
        <authorList>
            <person name="Martin-Rodriguez A.J."/>
        </authorList>
    </citation>
    <scope>NUCLEOTIDE SEQUENCE</scope>
    <source>
        <strain evidence="10">KCTC 23973</strain>
    </source>
</reference>
<keyword evidence="2 8" id="KW-0949">S-adenosyl-L-methionine</keyword>
<evidence type="ECO:0000256" key="4">
    <source>
        <dbReference type="ARBA" id="ARBA00022842"/>
    </source>
</evidence>
<keyword evidence="1 8" id="KW-0004">4Fe-4S</keyword>
<comment type="catalytic activity">
    <reaction evidence="8">
        <text>6-carboxy-5,6,7,8-tetrahydropterin + H(+) = 7-carboxy-7-carbaguanine + NH4(+)</text>
        <dbReference type="Rhea" id="RHEA:27974"/>
        <dbReference type="ChEBI" id="CHEBI:15378"/>
        <dbReference type="ChEBI" id="CHEBI:28938"/>
        <dbReference type="ChEBI" id="CHEBI:61032"/>
        <dbReference type="ChEBI" id="CHEBI:61036"/>
        <dbReference type="EC" id="4.3.99.3"/>
    </reaction>
</comment>
<comment type="subunit">
    <text evidence="8">Homodimer.</text>
</comment>
<gene>
    <name evidence="8 10" type="primary">queE</name>
    <name evidence="10" type="ORF">L2740_02615</name>
</gene>
<evidence type="ECO:0000313" key="11">
    <source>
        <dbReference type="Proteomes" id="UP001139293"/>
    </source>
</evidence>
<dbReference type="InterPro" id="IPR013785">
    <property type="entry name" value="Aldolase_TIM"/>
</dbReference>
<feature type="binding site" evidence="8">
    <location>
        <position position="35"/>
    </location>
    <ligand>
        <name>[4Fe-4S] cluster</name>
        <dbReference type="ChEBI" id="CHEBI:49883"/>
        <note>4Fe-4S-S-AdoMet</note>
    </ligand>
</feature>
<feature type="binding site" evidence="8">
    <location>
        <position position="40"/>
    </location>
    <ligand>
        <name>Mg(2+)</name>
        <dbReference type="ChEBI" id="CHEBI:18420"/>
    </ligand>
</feature>
<dbReference type="SUPFAM" id="SSF102114">
    <property type="entry name" value="Radical SAM enzymes"/>
    <property type="match status" value="1"/>
</dbReference>
<keyword evidence="8" id="KW-0671">Queuosine biosynthesis</keyword>
<comment type="similarity">
    <text evidence="8">Belongs to the radical SAM superfamily. 7-carboxy-7-deazaguanine synthase family.</text>
</comment>
<comment type="cofactor">
    <cofactor evidence="8">
        <name>S-adenosyl-L-methionine</name>
        <dbReference type="ChEBI" id="CHEBI:59789"/>
    </cofactor>
    <text evidence="8">Binds 1 S-adenosyl-L-methionine per subunit.</text>
</comment>
<evidence type="ECO:0000256" key="8">
    <source>
        <dbReference type="HAMAP-Rule" id="MF_00917"/>
    </source>
</evidence>
<keyword evidence="11" id="KW-1185">Reference proteome</keyword>
<protein>
    <recommendedName>
        <fullName evidence="8">7-carboxy-7-deazaguanine synthase</fullName>
        <shortName evidence="8">CDG synthase</shortName>
        <ecNumber evidence="8">4.3.99.3</ecNumber>
    </recommendedName>
    <alternativeName>
        <fullName evidence="8">Queuosine biosynthesis protein QueE</fullName>
    </alternativeName>
</protein>
<keyword evidence="6 8" id="KW-0411">Iron-sulfur</keyword>
<organism evidence="10 11">
    <name type="scientific">Shewanella pneumatophori</name>
    <dbReference type="NCBI Taxonomy" id="314092"/>
    <lineage>
        <taxon>Bacteria</taxon>
        <taxon>Pseudomonadati</taxon>
        <taxon>Pseudomonadota</taxon>
        <taxon>Gammaproteobacteria</taxon>
        <taxon>Alteromonadales</taxon>
        <taxon>Shewanellaceae</taxon>
        <taxon>Shewanella</taxon>
    </lineage>
</organism>
<dbReference type="GO" id="GO:0008616">
    <property type="term" value="P:tRNA queuosine(34) biosynthetic process"/>
    <property type="evidence" value="ECO:0007669"/>
    <property type="project" value="UniProtKB-UniRule"/>
</dbReference>
<name>A0A9X1ZK10_9GAMM</name>
<sequence length="222" mass="24875">MKYPVNEVFETIQGEGTFTGVPAIFVRLQGCPVGCSWCDTKQTWELLEQNQVAPELVIQVDGTIGRWAELTTQELVAAFEAKGFNAKHVVITGGEPCLYDLTAMTKYLHSQGYQTQIETSGTFEVLCDQDTWVTVSPKVNMKGGYKVLDQALNRANEIKHPIATEKHIDELDELLADIDLKDKTVCLQPISQKPRATELAMATCIARNWRLSIQTHKYLDID</sequence>
<dbReference type="InterPro" id="IPR058240">
    <property type="entry name" value="rSAM_sf"/>
</dbReference>
<dbReference type="EC" id="4.3.99.3" evidence="8"/>
<keyword evidence="4 8" id="KW-0460">Magnesium</keyword>
<proteinExistence type="inferred from homology"/>
<dbReference type="NCBIfam" id="TIGR04322">
    <property type="entry name" value="rSAM_QueE_Ecoli"/>
    <property type="match status" value="1"/>
</dbReference>
<evidence type="ECO:0000256" key="5">
    <source>
        <dbReference type="ARBA" id="ARBA00023004"/>
    </source>
</evidence>
<keyword evidence="3 8" id="KW-0479">Metal-binding</keyword>
<dbReference type="GO" id="GO:1904047">
    <property type="term" value="F:S-adenosyl-L-methionine binding"/>
    <property type="evidence" value="ECO:0007669"/>
    <property type="project" value="UniProtKB-UniRule"/>
</dbReference>
<dbReference type="EMBL" id="JAKILB010000001">
    <property type="protein sequence ID" value="MCL1137451.1"/>
    <property type="molecule type" value="Genomic_DNA"/>
</dbReference>
<dbReference type="PROSITE" id="PS51918">
    <property type="entry name" value="RADICAL_SAM"/>
    <property type="match status" value="1"/>
</dbReference>
<dbReference type="Pfam" id="PF04055">
    <property type="entry name" value="Radical_SAM"/>
    <property type="match status" value="1"/>
</dbReference>
<feature type="binding site" evidence="8">
    <location>
        <begin position="136"/>
        <end position="138"/>
    </location>
    <ligand>
        <name>S-adenosyl-L-methionine</name>
        <dbReference type="ChEBI" id="CHEBI:59789"/>
    </ligand>
</feature>
<dbReference type="Gene3D" id="3.20.20.70">
    <property type="entry name" value="Aldolase class I"/>
    <property type="match status" value="1"/>
</dbReference>
<dbReference type="InterPro" id="IPR024924">
    <property type="entry name" value="7-CO-7-deazaguanine_synth-like"/>
</dbReference>
<dbReference type="InterPro" id="IPR007197">
    <property type="entry name" value="rSAM"/>
</dbReference>
<evidence type="ECO:0000256" key="1">
    <source>
        <dbReference type="ARBA" id="ARBA00022485"/>
    </source>
</evidence>
<dbReference type="GO" id="GO:0000287">
    <property type="term" value="F:magnesium ion binding"/>
    <property type="evidence" value="ECO:0007669"/>
    <property type="project" value="UniProtKB-UniRule"/>
</dbReference>
<comment type="caution">
    <text evidence="10">The sequence shown here is derived from an EMBL/GenBank/DDBJ whole genome shotgun (WGS) entry which is preliminary data.</text>
</comment>
<evidence type="ECO:0000256" key="2">
    <source>
        <dbReference type="ARBA" id="ARBA00022691"/>
    </source>
</evidence>
<dbReference type="SFLD" id="SFLDS00029">
    <property type="entry name" value="Radical_SAM"/>
    <property type="match status" value="1"/>
</dbReference>
<evidence type="ECO:0000259" key="9">
    <source>
        <dbReference type="PROSITE" id="PS51918"/>
    </source>
</evidence>
<evidence type="ECO:0000256" key="6">
    <source>
        <dbReference type="ARBA" id="ARBA00023014"/>
    </source>
</evidence>
<keyword evidence="7 8" id="KW-0456">Lyase</keyword>
<feature type="binding site" evidence="8">
    <location>
        <position position="94"/>
    </location>
    <ligand>
        <name>S-adenosyl-L-methionine</name>
        <dbReference type="ChEBI" id="CHEBI:59789"/>
    </ligand>
</feature>
<comment type="function">
    <text evidence="8">Catalyzes the complex heterocyclic radical-mediated conversion of 6-carboxy-5,6,7,8-tetrahydropterin (CPH4) to 7-carboxy-7-deazaguanine (CDG), a step common to the biosynthetic pathways of all 7-deazapurine-containing compounds.</text>
</comment>
<dbReference type="HAMAP" id="MF_00917">
    <property type="entry name" value="QueE"/>
    <property type="match status" value="1"/>
</dbReference>
<dbReference type="GO" id="GO:0016840">
    <property type="term" value="F:carbon-nitrogen lyase activity"/>
    <property type="evidence" value="ECO:0007669"/>
    <property type="project" value="UniProtKB-UniRule"/>
</dbReference>